<keyword evidence="6" id="KW-0678">Repressor</keyword>
<feature type="compositionally biased region" description="Low complexity" evidence="7">
    <location>
        <begin position="335"/>
        <end position="344"/>
    </location>
</feature>
<dbReference type="PANTHER" id="PTHR13831">
    <property type="entry name" value="MEMBER OF THE HIR1 FAMILY OF WD-REPEAT PROTEINS"/>
    <property type="match status" value="1"/>
</dbReference>
<dbReference type="AlphaFoldDB" id="A0AAE0FYN6"/>
<keyword evidence="4 6" id="KW-0156">Chromatin regulator</keyword>
<evidence type="ECO:0000256" key="3">
    <source>
        <dbReference type="ARBA" id="ARBA00022737"/>
    </source>
</evidence>
<proteinExistence type="inferred from homology"/>
<feature type="compositionally biased region" description="Low complexity" evidence="7">
    <location>
        <begin position="191"/>
        <end position="201"/>
    </location>
</feature>
<evidence type="ECO:0000256" key="6">
    <source>
        <dbReference type="RuleBase" id="RU364014"/>
    </source>
</evidence>
<keyword evidence="6" id="KW-0804">Transcription</keyword>
<comment type="caution">
    <text evidence="9">The sequence shown here is derived from an EMBL/GenBank/DDBJ whole genome shotgun (WGS) entry which is preliminary data.</text>
</comment>
<keyword evidence="2 6" id="KW-0853">WD repeat</keyword>
<dbReference type="SUPFAM" id="SSF69322">
    <property type="entry name" value="Tricorn protease domain 2"/>
    <property type="match status" value="1"/>
</dbReference>
<dbReference type="InterPro" id="IPR031120">
    <property type="entry name" value="HIR1-like"/>
</dbReference>
<dbReference type="Proteomes" id="UP001190700">
    <property type="component" value="Unassembled WGS sequence"/>
</dbReference>
<dbReference type="PANTHER" id="PTHR13831:SF0">
    <property type="entry name" value="PROTEIN HIRA"/>
    <property type="match status" value="1"/>
</dbReference>
<comment type="function">
    <text evidence="6">Required for replication-independent chromatin assembly and for the periodic repression of histone gene transcription during the cell cycle.</text>
</comment>
<accession>A0AAE0FYN6</accession>
<dbReference type="Pfam" id="PF07569">
    <property type="entry name" value="Hira"/>
    <property type="match status" value="1"/>
</dbReference>
<organism evidence="9 10">
    <name type="scientific">Cymbomonas tetramitiformis</name>
    <dbReference type="NCBI Taxonomy" id="36881"/>
    <lineage>
        <taxon>Eukaryota</taxon>
        <taxon>Viridiplantae</taxon>
        <taxon>Chlorophyta</taxon>
        <taxon>Pyramimonadophyceae</taxon>
        <taxon>Pyramimonadales</taxon>
        <taxon>Pyramimonadaceae</taxon>
        <taxon>Cymbomonas</taxon>
    </lineage>
</organism>
<keyword evidence="5 6" id="KW-0539">Nucleus</keyword>
<feature type="compositionally biased region" description="Low complexity" evidence="7">
    <location>
        <begin position="374"/>
        <end position="383"/>
    </location>
</feature>
<sequence>MTDSPKPVCFFEQGFTKSVVDLAWSSDGYTLFCCSTDGTVARLTFDSSELGTVASREEVARRNTELYGGVTANRSLLIAEDPQQLQYEALANAKQSSVSPSVPAVAATRCMPQAPAATPGASTVTTMGAVGGVATPPLGPVRQNEYKAADGRRRIVAEKVEVLPVTPNGSTAPQPVAVGLLQASPPPPASAVPISQAPPAAMSTQATPSAPQQTASEAPSETVGNGSGATATGHGLGGPPRPSAKKRRIEPTPVGSQGPPPRAAIPAQHGGTSAAPPLATPVPAQLLRPPQAAGMPTPQPGATPLAESPEAARSQPSTPLPAAVGPPRLPPPPLRRQVVLRLPGMPSMAGGLGDNPEPILVEASNSTEGGAGGDPASSSSPGGDPAPPGGGAMHPASLPRRHPASLLPGGTPASLPREGGMSRVLCRKGAHILWTDKVGSCVAALAAGAGFCAGALVGGTVLVWSSNGRRLLPPMQLDGEVAFMAAGGRWTLLVVSVSGSMMLLDLRQQCCRLQASLSPVVAAATAASASVTSVWLSSNGNVPMACLSTRTMFAFHLGMRCWLRMTDDIAFAGSDFASSLPALLGGDTVMAEQARMPNGAAAAPAAWPLRASLFTDSAEEQRATTAHHLEAKMAASRVLGTAKEYKRWLMAYIRHLAVDADERRLRELCLELLGPLSWRPQHQNASGLANEANVDGLPSLAVAGGGVQVEDGWYPHELGMDKRRLLQQEVLPVIASTNRAMQRLVSEFNEMFESLSNNLASTA</sequence>
<keyword evidence="10" id="KW-1185">Reference proteome</keyword>
<dbReference type="GO" id="GO:0006351">
    <property type="term" value="P:DNA-templated transcription"/>
    <property type="evidence" value="ECO:0007669"/>
    <property type="project" value="InterPro"/>
</dbReference>
<keyword evidence="3 6" id="KW-0677">Repeat</keyword>
<dbReference type="GO" id="GO:0006355">
    <property type="term" value="P:regulation of DNA-templated transcription"/>
    <property type="evidence" value="ECO:0007669"/>
    <property type="project" value="InterPro"/>
</dbReference>
<evidence type="ECO:0000256" key="1">
    <source>
        <dbReference type="ARBA" id="ARBA00004123"/>
    </source>
</evidence>
<reference evidence="9 10" key="1">
    <citation type="journal article" date="2015" name="Genome Biol. Evol.">
        <title>Comparative Genomics of a Bacterivorous Green Alga Reveals Evolutionary Causalities and Consequences of Phago-Mixotrophic Mode of Nutrition.</title>
        <authorList>
            <person name="Burns J.A."/>
            <person name="Paasch A."/>
            <person name="Narechania A."/>
            <person name="Kim E."/>
        </authorList>
    </citation>
    <scope>NUCLEOTIDE SEQUENCE [LARGE SCALE GENOMIC DNA]</scope>
    <source>
        <strain evidence="9 10">PLY_AMNH</strain>
    </source>
</reference>
<name>A0AAE0FYN6_9CHLO</name>
<dbReference type="GO" id="GO:0000417">
    <property type="term" value="C:HIR complex"/>
    <property type="evidence" value="ECO:0007669"/>
    <property type="project" value="TreeGrafter"/>
</dbReference>
<gene>
    <name evidence="9" type="ORF">CYMTET_23359</name>
</gene>
<feature type="compositionally biased region" description="Polar residues" evidence="7">
    <location>
        <begin position="202"/>
        <end position="230"/>
    </location>
</feature>
<dbReference type="GO" id="GO:0005634">
    <property type="term" value="C:nucleus"/>
    <property type="evidence" value="ECO:0007669"/>
    <property type="project" value="UniProtKB-SubCell"/>
</dbReference>
<dbReference type="GO" id="GO:0031491">
    <property type="term" value="F:nucleosome binding"/>
    <property type="evidence" value="ECO:0007669"/>
    <property type="project" value="TreeGrafter"/>
</dbReference>
<evidence type="ECO:0000256" key="2">
    <source>
        <dbReference type="ARBA" id="ARBA00022574"/>
    </source>
</evidence>
<evidence type="ECO:0000259" key="8">
    <source>
        <dbReference type="Pfam" id="PF07569"/>
    </source>
</evidence>
<evidence type="ECO:0000313" key="9">
    <source>
        <dbReference type="EMBL" id="KAK3268122.1"/>
    </source>
</evidence>
<dbReference type="GO" id="GO:0000785">
    <property type="term" value="C:chromatin"/>
    <property type="evidence" value="ECO:0007669"/>
    <property type="project" value="TreeGrafter"/>
</dbReference>
<comment type="similarity">
    <text evidence="6">Belongs to the WD repeat HIR1 family.</text>
</comment>
<feature type="domain" description="Protein HIRA-like C-terminal" evidence="8">
    <location>
        <begin position="468"/>
        <end position="672"/>
    </location>
</feature>
<keyword evidence="6" id="KW-0805">Transcription regulation</keyword>
<evidence type="ECO:0000256" key="4">
    <source>
        <dbReference type="ARBA" id="ARBA00022853"/>
    </source>
</evidence>
<evidence type="ECO:0000256" key="7">
    <source>
        <dbReference type="SAM" id="MobiDB-lite"/>
    </source>
</evidence>
<comment type="subcellular location">
    <subcellularLocation>
        <location evidence="1 6">Nucleus</location>
    </subcellularLocation>
</comment>
<evidence type="ECO:0000313" key="10">
    <source>
        <dbReference type="Proteomes" id="UP001190700"/>
    </source>
</evidence>
<dbReference type="InterPro" id="IPR011494">
    <property type="entry name" value="HIRA-like_C"/>
</dbReference>
<feature type="region of interest" description="Disordered" evidence="7">
    <location>
        <begin position="178"/>
        <end position="417"/>
    </location>
</feature>
<dbReference type="GO" id="GO:0006338">
    <property type="term" value="P:chromatin remodeling"/>
    <property type="evidence" value="ECO:0007669"/>
    <property type="project" value="InterPro"/>
</dbReference>
<evidence type="ECO:0000256" key="5">
    <source>
        <dbReference type="ARBA" id="ARBA00023242"/>
    </source>
</evidence>
<protein>
    <recommendedName>
        <fullName evidence="6">Protein HIRA</fullName>
    </recommendedName>
</protein>
<dbReference type="EMBL" id="LGRX02012011">
    <property type="protein sequence ID" value="KAK3268122.1"/>
    <property type="molecule type" value="Genomic_DNA"/>
</dbReference>